<evidence type="ECO:0000313" key="5">
    <source>
        <dbReference type="EMBL" id="GAG95529.1"/>
    </source>
</evidence>
<dbReference type="GO" id="GO:0006281">
    <property type="term" value="P:DNA repair"/>
    <property type="evidence" value="ECO:0007669"/>
    <property type="project" value="TreeGrafter"/>
</dbReference>
<organism evidence="5">
    <name type="scientific">marine sediment metagenome</name>
    <dbReference type="NCBI Taxonomy" id="412755"/>
    <lineage>
        <taxon>unclassified sequences</taxon>
        <taxon>metagenomes</taxon>
        <taxon>ecological metagenomes</taxon>
    </lineage>
</organism>
<dbReference type="Pfam" id="PF00176">
    <property type="entry name" value="SNF2-rel_dom"/>
    <property type="match status" value="1"/>
</dbReference>
<proteinExistence type="predicted"/>
<dbReference type="GO" id="GO:0008094">
    <property type="term" value="F:ATP-dependent activity, acting on DNA"/>
    <property type="evidence" value="ECO:0007669"/>
    <property type="project" value="TreeGrafter"/>
</dbReference>
<dbReference type="PROSITE" id="PS51194">
    <property type="entry name" value="HELICASE_CTER"/>
    <property type="match status" value="1"/>
</dbReference>
<evidence type="ECO:0000256" key="2">
    <source>
        <dbReference type="ARBA" id="ARBA00022801"/>
    </source>
</evidence>
<name>X1BI00_9ZZZZ</name>
<dbReference type="InterPro" id="IPR050628">
    <property type="entry name" value="SNF2_RAD54_helicase_TF"/>
</dbReference>
<evidence type="ECO:0000256" key="3">
    <source>
        <dbReference type="ARBA" id="ARBA00022840"/>
    </source>
</evidence>
<dbReference type="GO" id="GO:0005634">
    <property type="term" value="C:nucleus"/>
    <property type="evidence" value="ECO:0007669"/>
    <property type="project" value="TreeGrafter"/>
</dbReference>
<dbReference type="AlphaFoldDB" id="X1BI00"/>
<feature type="non-terminal residue" evidence="5">
    <location>
        <position position="1"/>
    </location>
</feature>
<dbReference type="PANTHER" id="PTHR45626:SF22">
    <property type="entry name" value="DNA REPAIR PROTEIN RAD5"/>
    <property type="match status" value="1"/>
</dbReference>
<comment type="caution">
    <text evidence="5">The sequence shown here is derived from an EMBL/GenBank/DDBJ whole genome shotgun (WGS) entry which is preliminary data.</text>
</comment>
<dbReference type="InterPro" id="IPR027417">
    <property type="entry name" value="P-loop_NTPase"/>
</dbReference>
<dbReference type="Gene3D" id="3.40.50.300">
    <property type="entry name" value="P-loop containing nucleotide triphosphate hydrolases"/>
    <property type="match status" value="1"/>
</dbReference>
<keyword evidence="1" id="KW-0547">Nucleotide-binding</keyword>
<sequence length="294" mass="33521">RLRSWALTGTPIENSVEDLVGIFQFVSPGCLRPQMKTPLIRRSVSDYVIRRTKDQVLTDLPPKLFRDAQVSLTPEQRESYELAENDGVVRLSEMKAELTIQHVFELVLRLKQICNFDPATGASAKLDRLEADLEECAASGRKAIVFSQWVQTIEKLSERLGRFHPLEYHGKIPSKHRDGVIETFRNEPDRHVMLMSYGAGSVGLNLQFASYVFLFDRWWNPAVEDQAINRAHRIGVSGPVTVTRFLTVGTIEERINRVLEEKRELFHSVFDPSASPGERLGLSRDEIFGLFKLQ</sequence>
<dbReference type="GO" id="GO:0005524">
    <property type="term" value="F:ATP binding"/>
    <property type="evidence" value="ECO:0007669"/>
    <property type="project" value="UniProtKB-KW"/>
</dbReference>
<dbReference type="InterPro" id="IPR001650">
    <property type="entry name" value="Helicase_C-like"/>
</dbReference>
<dbReference type="SMART" id="SM00490">
    <property type="entry name" value="HELICc"/>
    <property type="match status" value="1"/>
</dbReference>
<accession>X1BI00</accession>
<dbReference type="EMBL" id="BART01019730">
    <property type="protein sequence ID" value="GAG95529.1"/>
    <property type="molecule type" value="Genomic_DNA"/>
</dbReference>
<dbReference type="SUPFAM" id="SSF52540">
    <property type="entry name" value="P-loop containing nucleoside triphosphate hydrolases"/>
    <property type="match status" value="2"/>
</dbReference>
<dbReference type="InterPro" id="IPR049730">
    <property type="entry name" value="SNF2/RAD54-like_C"/>
</dbReference>
<reference evidence="5" key="1">
    <citation type="journal article" date="2014" name="Front. Microbiol.">
        <title>High frequency of phylogenetically diverse reductive dehalogenase-homologous genes in deep subseafloor sedimentary metagenomes.</title>
        <authorList>
            <person name="Kawai M."/>
            <person name="Futagami T."/>
            <person name="Toyoda A."/>
            <person name="Takaki Y."/>
            <person name="Nishi S."/>
            <person name="Hori S."/>
            <person name="Arai W."/>
            <person name="Tsubouchi T."/>
            <person name="Morono Y."/>
            <person name="Uchiyama I."/>
            <person name="Ito T."/>
            <person name="Fujiyama A."/>
            <person name="Inagaki F."/>
            <person name="Takami H."/>
        </authorList>
    </citation>
    <scope>NUCLEOTIDE SEQUENCE</scope>
    <source>
        <strain evidence="5">Expedition CK06-06</strain>
    </source>
</reference>
<dbReference type="GO" id="GO:0016787">
    <property type="term" value="F:hydrolase activity"/>
    <property type="evidence" value="ECO:0007669"/>
    <property type="project" value="UniProtKB-KW"/>
</dbReference>
<dbReference type="Gene3D" id="3.40.50.10810">
    <property type="entry name" value="Tandem AAA-ATPase domain"/>
    <property type="match status" value="1"/>
</dbReference>
<keyword evidence="3" id="KW-0067">ATP-binding</keyword>
<evidence type="ECO:0000256" key="1">
    <source>
        <dbReference type="ARBA" id="ARBA00022741"/>
    </source>
</evidence>
<dbReference type="InterPro" id="IPR038718">
    <property type="entry name" value="SNF2-like_sf"/>
</dbReference>
<dbReference type="CDD" id="cd18793">
    <property type="entry name" value="SF2_C_SNF"/>
    <property type="match status" value="1"/>
</dbReference>
<protein>
    <recommendedName>
        <fullName evidence="4">Helicase C-terminal domain-containing protein</fullName>
    </recommendedName>
</protein>
<gene>
    <name evidence="5" type="ORF">S01H4_36842</name>
</gene>
<dbReference type="Pfam" id="PF00271">
    <property type="entry name" value="Helicase_C"/>
    <property type="match status" value="1"/>
</dbReference>
<dbReference type="InterPro" id="IPR000330">
    <property type="entry name" value="SNF2_N"/>
</dbReference>
<feature type="non-terminal residue" evidence="5">
    <location>
        <position position="294"/>
    </location>
</feature>
<evidence type="ECO:0000259" key="4">
    <source>
        <dbReference type="PROSITE" id="PS51194"/>
    </source>
</evidence>
<feature type="domain" description="Helicase C-terminal" evidence="4">
    <location>
        <begin position="128"/>
        <end position="281"/>
    </location>
</feature>
<dbReference type="PANTHER" id="PTHR45626">
    <property type="entry name" value="TRANSCRIPTION TERMINATION FACTOR 2-RELATED"/>
    <property type="match status" value="1"/>
</dbReference>
<keyword evidence="2" id="KW-0378">Hydrolase</keyword>